<evidence type="ECO:0000313" key="4">
    <source>
        <dbReference type="EMBL" id="RNJ53841.1"/>
    </source>
</evidence>
<dbReference type="SMART" id="SM00066">
    <property type="entry name" value="GAL4"/>
    <property type="match status" value="1"/>
</dbReference>
<dbReference type="AlphaFoldDB" id="A0A3M9Y0Q4"/>
<dbReference type="GO" id="GO:0008270">
    <property type="term" value="F:zinc ion binding"/>
    <property type="evidence" value="ECO:0007669"/>
    <property type="project" value="InterPro"/>
</dbReference>
<keyword evidence="1" id="KW-0479">Metal-binding</keyword>
<dbReference type="Proteomes" id="UP000267145">
    <property type="component" value="Unassembled WGS sequence"/>
</dbReference>
<dbReference type="Pfam" id="PF04082">
    <property type="entry name" value="Fungal_trans"/>
    <property type="match status" value="1"/>
</dbReference>
<dbReference type="GO" id="GO:0000981">
    <property type="term" value="F:DNA-binding transcription factor activity, RNA polymerase II-specific"/>
    <property type="evidence" value="ECO:0007669"/>
    <property type="project" value="InterPro"/>
</dbReference>
<comment type="caution">
    <text evidence="4">The sequence shown here is derived from an EMBL/GenBank/DDBJ whole genome shotgun (WGS) entry which is preliminary data.</text>
</comment>
<dbReference type="SMART" id="SM00906">
    <property type="entry name" value="Fungal_trans"/>
    <property type="match status" value="1"/>
</dbReference>
<dbReference type="PANTHER" id="PTHR46910">
    <property type="entry name" value="TRANSCRIPTION FACTOR PDR1"/>
    <property type="match status" value="1"/>
</dbReference>
<gene>
    <name evidence="4" type="ORF">D7B24_001306</name>
</gene>
<organism evidence="4 5">
    <name type="scientific">Verticillium nonalfalfae</name>
    <dbReference type="NCBI Taxonomy" id="1051616"/>
    <lineage>
        <taxon>Eukaryota</taxon>
        <taxon>Fungi</taxon>
        <taxon>Dikarya</taxon>
        <taxon>Ascomycota</taxon>
        <taxon>Pezizomycotina</taxon>
        <taxon>Sordariomycetes</taxon>
        <taxon>Hypocreomycetidae</taxon>
        <taxon>Glomerellales</taxon>
        <taxon>Plectosphaerellaceae</taxon>
        <taxon>Verticillium</taxon>
    </lineage>
</organism>
<proteinExistence type="predicted"/>
<dbReference type="GO" id="GO:0003677">
    <property type="term" value="F:DNA binding"/>
    <property type="evidence" value="ECO:0007669"/>
    <property type="project" value="InterPro"/>
</dbReference>
<keyword evidence="2" id="KW-0539">Nucleus</keyword>
<evidence type="ECO:0000259" key="3">
    <source>
        <dbReference type="PROSITE" id="PS50048"/>
    </source>
</evidence>
<dbReference type="GeneID" id="39604995"/>
<dbReference type="InterPro" id="IPR050987">
    <property type="entry name" value="AtrR-like"/>
</dbReference>
<protein>
    <recommendedName>
        <fullName evidence="3">Zn(2)-C6 fungal-type domain-containing protein</fullName>
    </recommendedName>
</protein>
<evidence type="ECO:0000313" key="5">
    <source>
        <dbReference type="Proteomes" id="UP000267145"/>
    </source>
</evidence>
<evidence type="ECO:0000256" key="2">
    <source>
        <dbReference type="ARBA" id="ARBA00023242"/>
    </source>
</evidence>
<dbReference type="EMBL" id="RBVV01000125">
    <property type="protein sequence ID" value="RNJ53841.1"/>
    <property type="molecule type" value="Genomic_DNA"/>
</dbReference>
<sequence>MEPPMEPNTFLARTTTLEMISPRKRHKVSSACKRCRERKLGCDAYRPCQLCTRAGVECIPRAGAIDAPTAAGSHVARSHSRHVLPPQLETPSPAVLPESNIVDLSTLIFRGNGPSVNHDSSALPGGSKLDEAAVTAGARQWRNLAGVALPSDEVLEDLVGHFFLSVDWFMMVFHEDAFRRRFRDLLRQDQIAYRDSNFRWLCLLVVALGAHYAAPQTAHSLYGQLSRDLIAVVEARFLQILNCSTLETVQICILLGSFFLFNERPNTGLGISGSGVKIAQVIGLHRESLWKATSDIVREERRRTWWTLEVFDKYAAVSFGRPCIIDDSDCDVGMVSHRPQEAENPLLLYHTWKFRLYRIMGAFLGRRGRSKSLNTVQSIHTKMLQWRNELPQELRLASYAAQDGQSSLIQLQALNLQLTYDNLQIKLHRTAAFENDGQMNELRMTEGGSTSLQQLLDSAMDTSELYRYSSALQASGRTHAAMHIGITLFTAGVVLCAICLSRPLTDTGNRAKTGVMHIIRMCRSAADSPTSSQHLVSRQSLDILDSLVTVVLRRETELITGRISLPANKPTSFASPVGTGSATAPVNSNPHSIPDRGGGLLHPIQEVFTQHISGSASRPPSPVPLLQQLSFSTGAPVLNGPAEPVTTFDWDGDLSVLVDQGLADASQVWLWADHLGYETFNDQNNR</sequence>
<accession>A0A3M9Y0Q4</accession>
<dbReference type="CDD" id="cd00067">
    <property type="entry name" value="GAL4"/>
    <property type="match status" value="1"/>
</dbReference>
<evidence type="ECO:0000256" key="1">
    <source>
        <dbReference type="ARBA" id="ARBA00022723"/>
    </source>
</evidence>
<dbReference type="InterPro" id="IPR001138">
    <property type="entry name" value="Zn2Cys6_DnaBD"/>
</dbReference>
<dbReference type="Gene3D" id="4.10.240.10">
    <property type="entry name" value="Zn(2)-C6 fungal-type DNA-binding domain"/>
    <property type="match status" value="1"/>
</dbReference>
<feature type="domain" description="Zn(2)-C6 fungal-type" evidence="3">
    <location>
        <begin position="31"/>
        <end position="58"/>
    </location>
</feature>
<dbReference type="PANTHER" id="PTHR46910:SF17">
    <property type="entry name" value="SCFA-RELATED"/>
    <property type="match status" value="1"/>
</dbReference>
<dbReference type="GO" id="GO:0006351">
    <property type="term" value="P:DNA-templated transcription"/>
    <property type="evidence" value="ECO:0007669"/>
    <property type="project" value="InterPro"/>
</dbReference>
<dbReference type="PROSITE" id="PS00463">
    <property type="entry name" value="ZN2_CY6_FUNGAL_1"/>
    <property type="match status" value="1"/>
</dbReference>
<dbReference type="SUPFAM" id="SSF57701">
    <property type="entry name" value="Zn2/Cys6 DNA-binding domain"/>
    <property type="match status" value="1"/>
</dbReference>
<dbReference type="STRING" id="1051616.A0A3M9Y0Q4"/>
<keyword evidence="5" id="KW-1185">Reference proteome</keyword>
<dbReference type="InterPro" id="IPR007219">
    <property type="entry name" value="XnlR_reg_dom"/>
</dbReference>
<dbReference type="Pfam" id="PF00172">
    <property type="entry name" value="Zn_clus"/>
    <property type="match status" value="1"/>
</dbReference>
<dbReference type="CDD" id="cd12148">
    <property type="entry name" value="fungal_TF_MHR"/>
    <property type="match status" value="1"/>
</dbReference>
<dbReference type="RefSeq" id="XP_028491999.1">
    <property type="nucleotide sequence ID" value="XM_028635543.1"/>
</dbReference>
<dbReference type="PROSITE" id="PS50048">
    <property type="entry name" value="ZN2_CY6_FUNGAL_2"/>
    <property type="match status" value="1"/>
</dbReference>
<reference evidence="4 5" key="1">
    <citation type="submission" date="2018-10" db="EMBL/GenBank/DDBJ databases">
        <title>Genome sequence of Verticillium nonalfalfae VnAa140.</title>
        <authorList>
            <person name="Stajich J.E."/>
            <person name="Kasson M.T."/>
        </authorList>
    </citation>
    <scope>NUCLEOTIDE SEQUENCE [LARGE SCALE GENOMIC DNA]</scope>
    <source>
        <strain evidence="4 5">VnAa140</strain>
    </source>
</reference>
<dbReference type="InterPro" id="IPR036864">
    <property type="entry name" value="Zn2-C6_fun-type_DNA-bd_sf"/>
</dbReference>
<name>A0A3M9Y0Q4_9PEZI</name>